<dbReference type="PROSITE" id="PS50949">
    <property type="entry name" value="HTH_GNTR"/>
    <property type="match status" value="1"/>
</dbReference>
<dbReference type="SUPFAM" id="SSF48008">
    <property type="entry name" value="GntR ligand-binding domain-like"/>
    <property type="match status" value="1"/>
</dbReference>
<organism evidence="5 6">
    <name type="scientific">Candidatus Nesterenkonia stercoripullorum</name>
    <dbReference type="NCBI Taxonomy" id="2838701"/>
    <lineage>
        <taxon>Bacteria</taxon>
        <taxon>Bacillati</taxon>
        <taxon>Actinomycetota</taxon>
        <taxon>Actinomycetes</taxon>
        <taxon>Micrococcales</taxon>
        <taxon>Micrococcaceae</taxon>
        <taxon>Nesterenkonia</taxon>
    </lineage>
</organism>
<proteinExistence type="predicted"/>
<dbReference type="PRINTS" id="PR00035">
    <property type="entry name" value="HTHGNTR"/>
</dbReference>
<dbReference type="GO" id="GO:0003700">
    <property type="term" value="F:DNA-binding transcription factor activity"/>
    <property type="evidence" value="ECO:0007669"/>
    <property type="project" value="InterPro"/>
</dbReference>
<accession>A0A9D2A8Q8</accession>
<dbReference type="EMBL" id="DXGD01000426">
    <property type="protein sequence ID" value="HIX00746.1"/>
    <property type="molecule type" value="Genomic_DNA"/>
</dbReference>
<evidence type="ECO:0000256" key="3">
    <source>
        <dbReference type="ARBA" id="ARBA00023163"/>
    </source>
</evidence>
<dbReference type="Proteomes" id="UP000824151">
    <property type="component" value="Unassembled WGS sequence"/>
</dbReference>
<dbReference type="InterPro" id="IPR036388">
    <property type="entry name" value="WH-like_DNA-bd_sf"/>
</dbReference>
<keyword evidence="3" id="KW-0804">Transcription</keyword>
<gene>
    <name evidence="5" type="ORF">H9871_11475</name>
</gene>
<dbReference type="AlphaFoldDB" id="A0A9D2A8Q8"/>
<dbReference type="Pfam" id="PF07729">
    <property type="entry name" value="FCD"/>
    <property type="match status" value="1"/>
</dbReference>
<dbReference type="SMART" id="SM00345">
    <property type="entry name" value="HTH_GNTR"/>
    <property type="match status" value="1"/>
</dbReference>
<evidence type="ECO:0000256" key="2">
    <source>
        <dbReference type="ARBA" id="ARBA00023125"/>
    </source>
</evidence>
<keyword evidence="2" id="KW-0238">DNA-binding</keyword>
<sequence length="252" mass="26664">MPKYPSDPSAELDGTLTAITAGTPTAAVASQLLTYFTSGGLERGARLPSERRLSELLGTGRSAVREALAALEILGMVDVRPGSGTYLHSDASELLPRTLSWGLMLGSQGAEDLLEIRSALEVLAVQLVSRNPSEGALEALQEQIDDMSRHTELADHQAFVEADARFHQEIAAASGNQALGTVLQSVRALLRVWVDRSVDEPADARTALEEHAAIVHALAAGDPDAAVSAMTIHMQTASERILSAKARGHSAE</sequence>
<dbReference type="SUPFAM" id="SSF46785">
    <property type="entry name" value="Winged helix' DNA-binding domain"/>
    <property type="match status" value="1"/>
</dbReference>
<dbReference type="InterPro" id="IPR011711">
    <property type="entry name" value="GntR_C"/>
</dbReference>
<protein>
    <submittedName>
        <fullName evidence="5">FadR family transcriptional regulator</fullName>
    </submittedName>
</protein>
<name>A0A9D2A8Q8_9MICC</name>
<dbReference type="Pfam" id="PF00392">
    <property type="entry name" value="GntR"/>
    <property type="match status" value="1"/>
</dbReference>
<evidence type="ECO:0000313" key="6">
    <source>
        <dbReference type="Proteomes" id="UP000824151"/>
    </source>
</evidence>
<reference evidence="5" key="2">
    <citation type="submission" date="2021-04" db="EMBL/GenBank/DDBJ databases">
        <authorList>
            <person name="Gilroy R."/>
        </authorList>
    </citation>
    <scope>NUCLEOTIDE SEQUENCE</scope>
    <source>
        <strain evidence="5">ChiHejej3B27-3195</strain>
    </source>
</reference>
<keyword evidence="1" id="KW-0805">Transcription regulation</keyword>
<comment type="caution">
    <text evidence="5">The sequence shown here is derived from an EMBL/GenBank/DDBJ whole genome shotgun (WGS) entry which is preliminary data.</text>
</comment>
<dbReference type="CDD" id="cd07377">
    <property type="entry name" value="WHTH_GntR"/>
    <property type="match status" value="1"/>
</dbReference>
<dbReference type="InterPro" id="IPR036390">
    <property type="entry name" value="WH_DNA-bd_sf"/>
</dbReference>
<evidence type="ECO:0000256" key="1">
    <source>
        <dbReference type="ARBA" id="ARBA00023015"/>
    </source>
</evidence>
<dbReference type="Gene3D" id="1.20.120.530">
    <property type="entry name" value="GntR ligand-binding domain-like"/>
    <property type="match status" value="1"/>
</dbReference>
<evidence type="ECO:0000259" key="4">
    <source>
        <dbReference type="PROSITE" id="PS50949"/>
    </source>
</evidence>
<dbReference type="PANTHER" id="PTHR43537">
    <property type="entry name" value="TRANSCRIPTIONAL REGULATOR, GNTR FAMILY"/>
    <property type="match status" value="1"/>
</dbReference>
<feature type="domain" description="HTH gntR-type" evidence="4">
    <location>
        <begin position="22"/>
        <end position="90"/>
    </location>
</feature>
<dbReference type="InterPro" id="IPR000524">
    <property type="entry name" value="Tscrpt_reg_HTH_GntR"/>
</dbReference>
<dbReference type="GO" id="GO:0003677">
    <property type="term" value="F:DNA binding"/>
    <property type="evidence" value="ECO:0007669"/>
    <property type="project" value="UniProtKB-KW"/>
</dbReference>
<dbReference type="SMART" id="SM00895">
    <property type="entry name" value="FCD"/>
    <property type="match status" value="1"/>
</dbReference>
<dbReference type="PANTHER" id="PTHR43537:SF5">
    <property type="entry name" value="UXU OPERON TRANSCRIPTIONAL REGULATOR"/>
    <property type="match status" value="1"/>
</dbReference>
<evidence type="ECO:0000313" key="5">
    <source>
        <dbReference type="EMBL" id="HIX00746.1"/>
    </source>
</evidence>
<reference evidence="5" key="1">
    <citation type="journal article" date="2021" name="PeerJ">
        <title>Extensive microbial diversity within the chicken gut microbiome revealed by metagenomics and culture.</title>
        <authorList>
            <person name="Gilroy R."/>
            <person name="Ravi A."/>
            <person name="Getino M."/>
            <person name="Pursley I."/>
            <person name="Horton D.L."/>
            <person name="Alikhan N.F."/>
            <person name="Baker D."/>
            <person name="Gharbi K."/>
            <person name="Hall N."/>
            <person name="Watson M."/>
            <person name="Adriaenssens E.M."/>
            <person name="Foster-Nyarko E."/>
            <person name="Jarju S."/>
            <person name="Secka A."/>
            <person name="Antonio M."/>
            <person name="Oren A."/>
            <person name="Chaudhuri R.R."/>
            <person name="La Ragione R."/>
            <person name="Hildebrand F."/>
            <person name="Pallen M.J."/>
        </authorList>
    </citation>
    <scope>NUCLEOTIDE SEQUENCE</scope>
    <source>
        <strain evidence="5">ChiHejej3B27-3195</strain>
    </source>
</reference>
<dbReference type="Gene3D" id="1.10.10.10">
    <property type="entry name" value="Winged helix-like DNA-binding domain superfamily/Winged helix DNA-binding domain"/>
    <property type="match status" value="1"/>
</dbReference>
<dbReference type="InterPro" id="IPR008920">
    <property type="entry name" value="TF_FadR/GntR_C"/>
</dbReference>